<proteinExistence type="predicted"/>
<sequence length="532" mass="59646">MQNIEYKNLVKKNLGTLIASAVLVVGILVGFSIFVNAQIKNVVFPVSQLGNCTDKNECKTYCDNPENAEACTDFALEHNLISEKESRRAKKFVRLETGPGGCNGMEQCENYCADLNNIDECLSFAERNNFMDDEELVDARKVAQALKGGAQLPGGCQNHQACESYCHEPQNMDECLVFAEKAGLMNSEELQEAKKIATALKRGLKHPGDCRGKDECESYCRAPENINECLDFAQRAGLMDEKEAEEARKIGPLMARGEMPGGCKSKQTCEAYCGNEEHTQECMEFATKAGLASPEEIERFKATGGKGPGGCRGREECEAFCNNSDNQGACFSFAKEHKLIGQEELEHIEKNSKEIREGSDNFSQEVLVCLGDKLGLETVQKIQSGALTPSPRIGEAMQKCFQEFNPQTQEREHVDNGEPRDFPQNEVFDKDIPEEFLNEVHKLPDDIRRPAEEGVDFERIQRDINDFRPQTPEILNEYYPEKQESLNIEHPQEFQEPTFQEPTFQEPTFQEPDFSQPSTSDSFSEPNEGSTI</sequence>
<reference evidence="3 4" key="1">
    <citation type="journal article" date="2016" name="Nat. Commun.">
        <title>Thousands of microbial genomes shed light on interconnected biogeochemical processes in an aquifer system.</title>
        <authorList>
            <person name="Anantharaman K."/>
            <person name="Brown C.T."/>
            <person name="Hug L.A."/>
            <person name="Sharon I."/>
            <person name="Castelle C.J."/>
            <person name="Probst A.J."/>
            <person name="Thomas B.C."/>
            <person name="Singh A."/>
            <person name="Wilkins M.J."/>
            <person name="Karaoz U."/>
            <person name="Brodie E.L."/>
            <person name="Williams K.H."/>
            <person name="Hubbard S.S."/>
            <person name="Banfield J.F."/>
        </authorList>
    </citation>
    <scope>NUCLEOTIDE SEQUENCE [LARGE SCALE GENOMIC DNA]</scope>
</reference>
<dbReference type="EMBL" id="MHOK01000012">
    <property type="protein sequence ID" value="OGZ61953.1"/>
    <property type="molecule type" value="Genomic_DNA"/>
</dbReference>
<evidence type="ECO:0000256" key="2">
    <source>
        <dbReference type="SAM" id="Phobius"/>
    </source>
</evidence>
<keyword evidence="2" id="KW-0812">Transmembrane</keyword>
<gene>
    <name evidence="3" type="ORF">A3F94_03020</name>
</gene>
<evidence type="ECO:0000256" key="1">
    <source>
        <dbReference type="SAM" id="MobiDB-lite"/>
    </source>
</evidence>
<dbReference type="AlphaFoldDB" id="A0A1G2HHM8"/>
<keyword evidence="2" id="KW-0472">Membrane</keyword>
<protein>
    <submittedName>
        <fullName evidence="3">Uncharacterized protein</fullName>
    </submittedName>
</protein>
<feature type="compositionally biased region" description="Polar residues" evidence="1">
    <location>
        <begin position="495"/>
        <end position="532"/>
    </location>
</feature>
<dbReference type="Proteomes" id="UP000176770">
    <property type="component" value="Unassembled WGS sequence"/>
</dbReference>
<evidence type="ECO:0000313" key="3">
    <source>
        <dbReference type="EMBL" id="OGZ61953.1"/>
    </source>
</evidence>
<accession>A0A1G2HHM8</accession>
<feature type="region of interest" description="Disordered" evidence="1">
    <location>
        <begin position="481"/>
        <end position="532"/>
    </location>
</feature>
<feature type="transmembrane region" description="Helical" evidence="2">
    <location>
        <begin position="14"/>
        <end position="35"/>
    </location>
</feature>
<keyword evidence="2" id="KW-1133">Transmembrane helix</keyword>
<name>A0A1G2HHM8_9BACT</name>
<comment type="caution">
    <text evidence="3">The sequence shown here is derived from an EMBL/GenBank/DDBJ whole genome shotgun (WGS) entry which is preliminary data.</text>
</comment>
<evidence type="ECO:0000313" key="4">
    <source>
        <dbReference type="Proteomes" id="UP000176770"/>
    </source>
</evidence>
<dbReference type="STRING" id="1802165.A3F94_03020"/>
<organism evidence="3 4">
    <name type="scientific">Candidatus Spechtbacteria bacterium RIFCSPLOWO2_12_FULL_38_22</name>
    <dbReference type="NCBI Taxonomy" id="1802165"/>
    <lineage>
        <taxon>Bacteria</taxon>
        <taxon>Candidatus Spechtiibacteriota</taxon>
    </lineage>
</organism>